<dbReference type="Proteomes" id="UP000326198">
    <property type="component" value="Unassembled WGS sequence"/>
</dbReference>
<organism evidence="2 3">
    <name type="scientific">Aspergillus bertholletiae</name>
    <dbReference type="NCBI Taxonomy" id="1226010"/>
    <lineage>
        <taxon>Eukaryota</taxon>
        <taxon>Fungi</taxon>
        <taxon>Dikarya</taxon>
        <taxon>Ascomycota</taxon>
        <taxon>Pezizomycotina</taxon>
        <taxon>Eurotiomycetes</taxon>
        <taxon>Eurotiomycetidae</taxon>
        <taxon>Eurotiales</taxon>
        <taxon>Aspergillaceae</taxon>
        <taxon>Aspergillus</taxon>
        <taxon>Aspergillus subgen. Circumdati</taxon>
    </lineage>
</organism>
<accession>A0A5N7BC79</accession>
<reference evidence="2 3" key="1">
    <citation type="submission" date="2019-04" db="EMBL/GenBank/DDBJ databases">
        <title>Friends and foes A comparative genomics studyof 23 Aspergillus species from section Flavi.</title>
        <authorList>
            <consortium name="DOE Joint Genome Institute"/>
            <person name="Kjaerbolling I."/>
            <person name="Vesth T."/>
            <person name="Frisvad J.C."/>
            <person name="Nybo J.L."/>
            <person name="Theobald S."/>
            <person name="Kildgaard S."/>
            <person name="Isbrandt T."/>
            <person name="Kuo A."/>
            <person name="Sato A."/>
            <person name="Lyhne E.K."/>
            <person name="Kogle M.E."/>
            <person name="Wiebenga A."/>
            <person name="Kun R.S."/>
            <person name="Lubbers R.J."/>
            <person name="Makela M.R."/>
            <person name="Barry K."/>
            <person name="Chovatia M."/>
            <person name="Clum A."/>
            <person name="Daum C."/>
            <person name="Haridas S."/>
            <person name="He G."/>
            <person name="LaButti K."/>
            <person name="Lipzen A."/>
            <person name="Mondo S."/>
            <person name="Riley R."/>
            <person name="Salamov A."/>
            <person name="Simmons B.A."/>
            <person name="Magnuson J.K."/>
            <person name="Henrissat B."/>
            <person name="Mortensen U.H."/>
            <person name="Larsen T.O."/>
            <person name="Devries R.P."/>
            <person name="Grigoriev I.V."/>
            <person name="Machida M."/>
            <person name="Baker S.E."/>
            <person name="Andersen M.R."/>
        </authorList>
    </citation>
    <scope>NUCLEOTIDE SEQUENCE [LARGE SCALE GENOMIC DNA]</scope>
    <source>
        <strain evidence="2 3">IBT 29228</strain>
    </source>
</reference>
<keyword evidence="1" id="KW-0812">Transmembrane</keyword>
<protein>
    <submittedName>
        <fullName evidence="2">Uncharacterized protein</fullName>
    </submittedName>
</protein>
<name>A0A5N7BC79_9EURO</name>
<evidence type="ECO:0000313" key="2">
    <source>
        <dbReference type="EMBL" id="KAE8379374.1"/>
    </source>
</evidence>
<dbReference type="EMBL" id="ML736195">
    <property type="protein sequence ID" value="KAE8379374.1"/>
    <property type="molecule type" value="Genomic_DNA"/>
</dbReference>
<proteinExistence type="predicted"/>
<feature type="transmembrane region" description="Helical" evidence="1">
    <location>
        <begin position="40"/>
        <end position="57"/>
    </location>
</feature>
<evidence type="ECO:0000313" key="3">
    <source>
        <dbReference type="Proteomes" id="UP000326198"/>
    </source>
</evidence>
<sequence>MSLTSSVNKSSAKYKVFFFSSISWLVSTTSDDVSERNMPWALVPLLNLLAIYIYFIHCDWKGRRTELSGPP</sequence>
<keyword evidence="1" id="KW-1133">Transmembrane helix</keyword>
<keyword evidence="1" id="KW-0472">Membrane</keyword>
<evidence type="ECO:0000256" key="1">
    <source>
        <dbReference type="SAM" id="Phobius"/>
    </source>
</evidence>
<keyword evidence="3" id="KW-1185">Reference proteome</keyword>
<dbReference type="AlphaFoldDB" id="A0A5N7BC79"/>
<gene>
    <name evidence="2" type="ORF">BDV26DRAFT_259680</name>
</gene>